<feature type="region of interest" description="Disordered" evidence="1">
    <location>
        <begin position="87"/>
        <end position="123"/>
    </location>
</feature>
<feature type="compositionally biased region" description="Basic and acidic residues" evidence="1">
    <location>
        <begin position="22"/>
        <end position="42"/>
    </location>
</feature>
<dbReference type="AlphaFoldDB" id="A0A7J7UJS6"/>
<accession>A0A7J7UJS6</accession>
<sequence length="123" mass="13304">MGGGKTNPSRRLSYKRQGRRAAKCDGYKLPRENKSTEPEKKVICSRPGRKPGSGNQRVDRSGPFTITPKTHFCDSHACSSALCKVGNSGPERDCAPARGRNKGPIELQATAPRQGPIDEGRQG</sequence>
<reference evidence="2 3" key="1">
    <citation type="journal article" date="2020" name="Nature">
        <title>Six reference-quality genomes reveal evolution of bat adaptations.</title>
        <authorList>
            <person name="Jebb D."/>
            <person name="Huang Z."/>
            <person name="Pippel M."/>
            <person name="Hughes G.M."/>
            <person name="Lavrichenko K."/>
            <person name="Devanna P."/>
            <person name="Winkler S."/>
            <person name="Jermiin L.S."/>
            <person name="Skirmuntt E.C."/>
            <person name="Katzourakis A."/>
            <person name="Burkitt-Gray L."/>
            <person name="Ray D.A."/>
            <person name="Sullivan K.A.M."/>
            <person name="Roscito J.G."/>
            <person name="Kirilenko B.M."/>
            <person name="Davalos L.M."/>
            <person name="Corthals A.P."/>
            <person name="Power M.L."/>
            <person name="Jones G."/>
            <person name="Ransome R.D."/>
            <person name="Dechmann D.K.N."/>
            <person name="Locatelli A.G."/>
            <person name="Puechmaille S.J."/>
            <person name="Fedrigo O."/>
            <person name="Jarvis E.D."/>
            <person name="Hiller M."/>
            <person name="Vernes S.C."/>
            <person name="Myers E.W."/>
            <person name="Teeling E.C."/>
        </authorList>
    </citation>
    <scope>NUCLEOTIDE SEQUENCE [LARGE SCALE GENOMIC DNA]</scope>
    <source>
        <strain evidence="2">MRhiFer1</strain>
        <tissue evidence="2">Lung</tissue>
    </source>
</reference>
<gene>
    <name evidence="2" type="ORF">mRhiFer1_008576</name>
</gene>
<dbReference type="Proteomes" id="UP000585614">
    <property type="component" value="Unassembled WGS sequence"/>
</dbReference>
<evidence type="ECO:0000313" key="3">
    <source>
        <dbReference type="Proteomes" id="UP000585614"/>
    </source>
</evidence>
<name>A0A7J7UJS6_RHIFE</name>
<organism evidence="2 3">
    <name type="scientific">Rhinolophus ferrumequinum</name>
    <name type="common">Greater horseshoe bat</name>
    <dbReference type="NCBI Taxonomy" id="59479"/>
    <lineage>
        <taxon>Eukaryota</taxon>
        <taxon>Metazoa</taxon>
        <taxon>Chordata</taxon>
        <taxon>Craniata</taxon>
        <taxon>Vertebrata</taxon>
        <taxon>Euteleostomi</taxon>
        <taxon>Mammalia</taxon>
        <taxon>Eutheria</taxon>
        <taxon>Laurasiatheria</taxon>
        <taxon>Chiroptera</taxon>
        <taxon>Yinpterochiroptera</taxon>
        <taxon>Rhinolophoidea</taxon>
        <taxon>Rhinolophidae</taxon>
        <taxon>Rhinolophinae</taxon>
        <taxon>Rhinolophus</taxon>
    </lineage>
</organism>
<feature type="region of interest" description="Disordered" evidence="1">
    <location>
        <begin position="1"/>
        <end position="62"/>
    </location>
</feature>
<evidence type="ECO:0000313" key="2">
    <source>
        <dbReference type="EMBL" id="KAF6313051.1"/>
    </source>
</evidence>
<feature type="compositionally biased region" description="Polar residues" evidence="1">
    <location>
        <begin position="1"/>
        <end position="10"/>
    </location>
</feature>
<evidence type="ECO:0000256" key="1">
    <source>
        <dbReference type="SAM" id="MobiDB-lite"/>
    </source>
</evidence>
<feature type="compositionally biased region" description="Basic residues" evidence="1">
    <location>
        <begin position="12"/>
        <end position="21"/>
    </location>
</feature>
<protein>
    <submittedName>
        <fullName evidence="2">Uncharacterized protein</fullName>
    </submittedName>
</protein>
<dbReference type="EMBL" id="JACAGC010000016">
    <property type="protein sequence ID" value="KAF6313051.1"/>
    <property type="molecule type" value="Genomic_DNA"/>
</dbReference>
<comment type="caution">
    <text evidence="2">The sequence shown here is derived from an EMBL/GenBank/DDBJ whole genome shotgun (WGS) entry which is preliminary data.</text>
</comment>
<proteinExistence type="predicted"/>